<feature type="signal peptide" evidence="2">
    <location>
        <begin position="1"/>
        <end position="23"/>
    </location>
</feature>
<dbReference type="PANTHER" id="PTHR37490:SF2">
    <property type="match status" value="1"/>
</dbReference>
<dbReference type="Proteomes" id="UP000326565">
    <property type="component" value="Unassembled WGS sequence"/>
</dbReference>
<feature type="compositionally biased region" description="Polar residues" evidence="1">
    <location>
        <begin position="44"/>
        <end position="54"/>
    </location>
</feature>
<evidence type="ECO:0000256" key="2">
    <source>
        <dbReference type="SAM" id="SignalP"/>
    </source>
</evidence>
<accession>A0A5N5X548</accession>
<feature type="region of interest" description="Disordered" evidence="1">
    <location>
        <begin position="44"/>
        <end position="86"/>
    </location>
</feature>
<evidence type="ECO:0000313" key="4">
    <source>
        <dbReference type="Proteomes" id="UP000326565"/>
    </source>
</evidence>
<dbReference type="PANTHER" id="PTHR37490">
    <property type="entry name" value="EXPRESSED PROTEIN"/>
    <property type="match status" value="1"/>
</dbReference>
<gene>
    <name evidence="3" type="ORF">BDV29DRAFT_102454</name>
</gene>
<evidence type="ECO:0000256" key="1">
    <source>
        <dbReference type="SAM" id="MobiDB-lite"/>
    </source>
</evidence>
<dbReference type="Pfam" id="PF11913">
    <property type="entry name" value="DUF3431"/>
    <property type="match status" value="1"/>
</dbReference>
<feature type="chain" id="PRO_5025067360" evidence="2">
    <location>
        <begin position="24"/>
        <end position="327"/>
    </location>
</feature>
<name>A0A5N5X548_9EURO</name>
<evidence type="ECO:0000313" key="3">
    <source>
        <dbReference type="EMBL" id="KAB8075799.1"/>
    </source>
</evidence>
<dbReference type="OrthoDB" id="426718at2759"/>
<keyword evidence="2" id="KW-0732">Signal</keyword>
<reference evidence="3 4" key="1">
    <citation type="submission" date="2019-04" db="EMBL/GenBank/DDBJ databases">
        <title>Friends and foes A comparative genomics study of 23 Aspergillus species from section Flavi.</title>
        <authorList>
            <consortium name="DOE Joint Genome Institute"/>
            <person name="Kjaerbolling I."/>
            <person name="Vesth T."/>
            <person name="Frisvad J.C."/>
            <person name="Nybo J.L."/>
            <person name="Theobald S."/>
            <person name="Kildgaard S."/>
            <person name="Isbrandt T."/>
            <person name="Kuo A."/>
            <person name="Sato A."/>
            <person name="Lyhne E.K."/>
            <person name="Kogle M.E."/>
            <person name="Wiebenga A."/>
            <person name="Kun R.S."/>
            <person name="Lubbers R.J."/>
            <person name="Makela M.R."/>
            <person name="Barry K."/>
            <person name="Chovatia M."/>
            <person name="Clum A."/>
            <person name="Daum C."/>
            <person name="Haridas S."/>
            <person name="He G."/>
            <person name="LaButti K."/>
            <person name="Lipzen A."/>
            <person name="Mondo S."/>
            <person name="Riley R."/>
            <person name="Salamov A."/>
            <person name="Simmons B.A."/>
            <person name="Magnuson J.K."/>
            <person name="Henrissat B."/>
            <person name="Mortensen U.H."/>
            <person name="Larsen T.O."/>
            <person name="Devries R.P."/>
            <person name="Grigoriev I.V."/>
            <person name="Machida M."/>
            <person name="Baker S.E."/>
            <person name="Andersen M.R."/>
        </authorList>
    </citation>
    <scope>NUCLEOTIDE SEQUENCE [LARGE SCALE GENOMIC DNA]</scope>
    <source>
        <strain evidence="3 4">CBS 151.66</strain>
    </source>
</reference>
<organism evidence="3 4">
    <name type="scientific">Aspergillus leporis</name>
    <dbReference type="NCBI Taxonomy" id="41062"/>
    <lineage>
        <taxon>Eukaryota</taxon>
        <taxon>Fungi</taxon>
        <taxon>Dikarya</taxon>
        <taxon>Ascomycota</taxon>
        <taxon>Pezizomycotina</taxon>
        <taxon>Eurotiomycetes</taxon>
        <taxon>Eurotiomycetidae</taxon>
        <taxon>Eurotiales</taxon>
        <taxon>Aspergillaceae</taxon>
        <taxon>Aspergillus</taxon>
        <taxon>Aspergillus subgen. Circumdati</taxon>
    </lineage>
</organism>
<dbReference type="InterPro" id="IPR021838">
    <property type="entry name" value="DUF3431"/>
</dbReference>
<keyword evidence="4" id="KW-1185">Reference proteome</keyword>
<sequence length="327" mass="37681">MRSIERASIAVLLLCSIAWFAKRLAPSWREVHQFSDLHDKATMGYTNSSPTNSGRPWPTPSTTRGKRPSITDLLSSRYRGTGPSSNNYQSTVDITAIDRVIVVGKTKEDDTDWVVKELPNWLHAIYAVDDPKAPLHVAKNKGKEANVYLQYIIDNYDRLPSTIVFLHSHRDGYPKAWHTEFPDHNNVRTAQMLRTDFVQRNGYANLRCNPNPGCPDEIRPSRKERDEENLPELAFPEVWEIFFNDTKVPEVIATPCCAQFAVSKAQVLQRSLSNYQRYHQWLMETELSDEVSGRIMEYMWHIIFGQDSVYCPDIDQCYEDVYGEFVV</sequence>
<dbReference type="AlphaFoldDB" id="A0A5N5X548"/>
<dbReference type="EMBL" id="ML732189">
    <property type="protein sequence ID" value="KAB8075799.1"/>
    <property type="molecule type" value="Genomic_DNA"/>
</dbReference>
<protein>
    <submittedName>
        <fullName evidence="3">Uncharacterized protein</fullName>
    </submittedName>
</protein>
<proteinExistence type="predicted"/>